<dbReference type="EMBL" id="BMNA01000002">
    <property type="protein sequence ID" value="GGL94712.1"/>
    <property type="molecule type" value="Genomic_DNA"/>
</dbReference>
<keyword evidence="3" id="KW-1185">Reference proteome</keyword>
<dbReference type="InterPro" id="IPR012338">
    <property type="entry name" value="Beta-lactam/transpept-like"/>
</dbReference>
<gene>
    <name evidence="2" type="ORF">GCM10011594_13160</name>
</gene>
<dbReference type="PANTHER" id="PTHR43283">
    <property type="entry name" value="BETA-LACTAMASE-RELATED"/>
    <property type="match status" value="1"/>
</dbReference>
<dbReference type="InterPro" id="IPR050789">
    <property type="entry name" value="Diverse_Enzym_Activities"/>
</dbReference>
<accession>A0A917STF7</accession>
<dbReference type="Pfam" id="PF00144">
    <property type="entry name" value="Beta-lactamase"/>
    <property type="match status" value="1"/>
</dbReference>
<proteinExistence type="predicted"/>
<reference evidence="2" key="1">
    <citation type="journal article" date="2014" name="Int. J. Syst. Evol. Microbiol.">
        <title>Complete genome sequence of Corynebacterium casei LMG S-19264T (=DSM 44701T), isolated from a smear-ripened cheese.</title>
        <authorList>
            <consortium name="US DOE Joint Genome Institute (JGI-PGF)"/>
            <person name="Walter F."/>
            <person name="Albersmeier A."/>
            <person name="Kalinowski J."/>
            <person name="Ruckert C."/>
        </authorList>
    </citation>
    <scope>NUCLEOTIDE SEQUENCE</scope>
    <source>
        <strain evidence="2">CGMCC 4.7308</strain>
    </source>
</reference>
<dbReference type="PANTHER" id="PTHR43283:SF3">
    <property type="entry name" value="BETA-LACTAMASE FAMILY PROTEIN (AFU_ORTHOLOGUE AFUA_5G07500)"/>
    <property type="match status" value="1"/>
</dbReference>
<dbReference type="InterPro" id="IPR001466">
    <property type="entry name" value="Beta-lactam-related"/>
</dbReference>
<dbReference type="SUPFAM" id="SSF56601">
    <property type="entry name" value="beta-lactamase/transpeptidase-like"/>
    <property type="match status" value="1"/>
</dbReference>
<feature type="domain" description="Beta-lactamase-related" evidence="1">
    <location>
        <begin position="16"/>
        <end position="387"/>
    </location>
</feature>
<evidence type="ECO:0000259" key="1">
    <source>
        <dbReference type="Pfam" id="PF00144"/>
    </source>
</evidence>
<evidence type="ECO:0000313" key="3">
    <source>
        <dbReference type="Proteomes" id="UP000655208"/>
    </source>
</evidence>
<sequence>MTSAGRARSAPWQDGLDELLASAVERGAVPGAVAVVADADSVLYLRAVGVADGRTGRPLATDAVFRIASQTKLATALLALTLVEDGVLDLAAPVRDVLPEFGSRGVLTGFAGRAPVLEQTRRTATVRDLLTHTSGLGYDTWHPGLRRFHETNRLPGLGSGLRHCLDAPLVAQPTESFHYGTSMDWLGLVLERLTGRSIDALLHERLFDPLGMRDTWCWIKDDAAALARTAAVHVRLADGGWLATDADYWSPGVRRPEFLPAGHCLYATAVNFLALQQLLLGGGQRGAVRMLPRDRVDALFTNGIGGLDVGRIPTADPAASAPMDLRGWKWSLGLLVNPIERAGLRSAWSAGWAGGFNTFYWVDRTRGVTAALYTATLPFYDPAVLDLYDRFERAVCAAHPVETDSNP</sequence>
<name>A0A917STF7_9ACTN</name>
<reference evidence="2" key="2">
    <citation type="submission" date="2020-09" db="EMBL/GenBank/DDBJ databases">
        <authorList>
            <person name="Sun Q."/>
            <person name="Zhou Y."/>
        </authorList>
    </citation>
    <scope>NUCLEOTIDE SEQUENCE</scope>
    <source>
        <strain evidence="2">CGMCC 4.7308</strain>
    </source>
</reference>
<dbReference type="Gene3D" id="3.40.710.10">
    <property type="entry name" value="DD-peptidase/beta-lactamase superfamily"/>
    <property type="match status" value="1"/>
</dbReference>
<dbReference type="Proteomes" id="UP000655208">
    <property type="component" value="Unassembled WGS sequence"/>
</dbReference>
<dbReference type="RefSeq" id="WP_188940668.1">
    <property type="nucleotide sequence ID" value="NZ_BMNA01000002.1"/>
</dbReference>
<organism evidence="2 3">
    <name type="scientific">Nakamurella endophytica</name>
    <dbReference type="NCBI Taxonomy" id="1748367"/>
    <lineage>
        <taxon>Bacteria</taxon>
        <taxon>Bacillati</taxon>
        <taxon>Actinomycetota</taxon>
        <taxon>Actinomycetes</taxon>
        <taxon>Nakamurellales</taxon>
        <taxon>Nakamurellaceae</taxon>
        <taxon>Nakamurella</taxon>
    </lineage>
</organism>
<dbReference type="AlphaFoldDB" id="A0A917STF7"/>
<protein>
    <submittedName>
        <fullName evidence="2">1,4-butanediol diacrylate esterase</fullName>
    </submittedName>
</protein>
<comment type="caution">
    <text evidence="2">The sequence shown here is derived from an EMBL/GenBank/DDBJ whole genome shotgun (WGS) entry which is preliminary data.</text>
</comment>
<evidence type="ECO:0000313" key="2">
    <source>
        <dbReference type="EMBL" id="GGL94712.1"/>
    </source>
</evidence>